<accession>A0A8B7N5E9</accession>
<dbReference type="GO" id="GO:0046872">
    <property type="term" value="F:metal ion binding"/>
    <property type="evidence" value="ECO:0007669"/>
    <property type="project" value="UniProtKB-KW"/>
</dbReference>
<evidence type="ECO:0000259" key="7">
    <source>
        <dbReference type="PROSITE" id="PS50809"/>
    </source>
</evidence>
<feature type="compositionally biased region" description="Polar residues" evidence="6">
    <location>
        <begin position="191"/>
        <end position="202"/>
    </location>
</feature>
<dbReference type="RefSeq" id="XP_018009076.1">
    <property type="nucleotide sequence ID" value="XM_018153587.1"/>
</dbReference>
<evidence type="ECO:0000256" key="3">
    <source>
        <dbReference type="ARBA" id="ARBA00023125"/>
    </source>
</evidence>
<evidence type="ECO:0000256" key="6">
    <source>
        <dbReference type="SAM" id="MobiDB-lite"/>
    </source>
</evidence>
<feature type="compositionally biased region" description="Low complexity" evidence="6">
    <location>
        <begin position="138"/>
        <end position="155"/>
    </location>
</feature>
<dbReference type="InterPro" id="IPR001275">
    <property type="entry name" value="DM_DNA-bd"/>
</dbReference>
<dbReference type="Gene3D" id="4.10.1040.10">
    <property type="entry name" value="DM DNA-binding domain"/>
    <property type="match status" value="1"/>
</dbReference>
<dbReference type="PROSITE" id="PS40000">
    <property type="entry name" value="DM_1"/>
    <property type="match status" value="1"/>
</dbReference>
<feature type="region of interest" description="Disordered" evidence="6">
    <location>
        <begin position="1"/>
        <end position="157"/>
    </location>
</feature>
<dbReference type="GeneID" id="108666670"/>
<feature type="domain" description="DM" evidence="7">
    <location>
        <begin position="306"/>
        <end position="360"/>
    </location>
</feature>
<feature type="compositionally biased region" description="Polar residues" evidence="6">
    <location>
        <begin position="354"/>
        <end position="370"/>
    </location>
</feature>
<feature type="region of interest" description="Disordered" evidence="6">
    <location>
        <begin position="176"/>
        <end position="202"/>
    </location>
</feature>
<name>A0A8B7N5E9_HYAAZ</name>
<keyword evidence="3 5" id="KW-0238">DNA-binding</keyword>
<dbReference type="SUPFAM" id="SSF82927">
    <property type="entry name" value="Cysteine-rich DNA binding domain, (DM domain)"/>
    <property type="match status" value="1"/>
</dbReference>
<feature type="region of interest" description="Disordered" evidence="6">
    <location>
        <begin position="353"/>
        <end position="408"/>
    </location>
</feature>
<feature type="compositionally biased region" description="Basic and acidic residues" evidence="6">
    <location>
        <begin position="176"/>
        <end position="190"/>
    </location>
</feature>
<dbReference type="PROSITE" id="PS50809">
    <property type="entry name" value="DM_2"/>
    <property type="match status" value="1"/>
</dbReference>
<dbReference type="AlphaFoldDB" id="A0A8B7N5E9"/>
<dbReference type="OrthoDB" id="6358622at2759"/>
<dbReference type="GO" id="GO:0043565">
    <property type="term" value="F:sequence-specific DNA binding"/>
    <property type="evidence" value="ECO:0007669"/>
    <property type="project" value="InterPro"/>
</dbReference>
<feature type="DNA-binding region" description="DM" evidence="5">
    <location>
        <begin position="306"/>
        <end position="360"/>
    </location>
</feature>
<evidence type="ECO:0000256" key="4">
    <source>
        <dbReference type="ARBA" id="ARBA00023242"/>
    </source>
</evidence>
<dbReference type="SMART" id="SM00301">
    <property type="entry name" value="DM"/>
    <property type="match status" value="1"/>
</dbReference>
<evidence type="ECO:0000313" key="8">
    <source>
        <dbReference type="Proteomes" id="UP000694843"/>
    </source>
</evidence>
<dbReference type="GO" id="GO:0005634">
    <property type="term" value="C:nucleus"/>
    <property type="evidence" value="ECO:0007669"/>
    <property type="project" value="UniProtKB-SubCell"/>
</dbReference>
<evidence type="ECO:0000256" key="1">
    <source>
        <dbReference type="ARBA" id="ARBA00022723"/>
    </source>
</evidence>
<keyword evidence="2 5" id="KW-0862">Zinc</keyword>
<dbReference type="GO" id="GO:0006355">
    <property type="term" value="P:regulation of DNA-templated transcription"/>
    <property type="evidence" value="ECO:0007669"/>
    <property type="project" value="InterPro"/>
</dbReference>
<keyword evidence="4 5" id="KW-0539">Nucleus</keyword>
<evidence type="ECO:0000256" key="2">
    <source>
        <dbReference type="ARBA" id="ARBA00022833"/>
    </source>
</evidence>
<feature type="compositionally biased region" description="Low complexity" evidence="6">
    <location>
        <begin position="80"/>
        <end position="122"/>
    </location>
</feature>
<dbReference type="Pfam" id="PF00751">
    <property type="entry name" value="DM"/>
    <property type="match status" value="1"/>
</dbReference>
<dbReference type="InterPro" id="IPR036407">
    <property type="entry name" value="DM_DNA-bd_sf"/>
</dbReference>
<feature type="compositionally biased region" description="Polar residues" evidence="6">
    <location>
        <begin position="12"/>
        <end position="32"/>
    </location>
</feature>
<keyword evidence="8" id="KW-1185">Reference proteome</keyword>
<keyword evidence="1 5" id="KW-0479">Metal-binding</keyword>
<evidence type="ECO:0000313" key="9">
    <source>
        <dbReference type="RefSeq" id="XP_018009076.1"/>
    </source>
</evidence>
<reference evidence="9" key="1">
    <citation type="submission" date="2025-08" db="UniProtKB">
        <authorList>
            <consortium name="RefSeq"/>
        </authorList>
    </citation>
    <scope>IDENTIFICATION</scope>
    <source>
        <tissue evidence="9">Whole organism</tissue>
    </source>
</reference>
<sequence>MISPPDTPEQIWRTSDVSAPATDTASGSSRTMSHLPLKKRGLARCSGGGDVDSDDSKSNSPNCGDASMDVTANSPPDTPPSVYSSYSSYPSSISHMASALEDSSMSSSQDVPSSPAPSTSTTYDVQHFEPFSPENIFSPENSSSQASTSSLASGSKPKKKKKSFVYFINRKPIENFGKKIPDRNQMERHSPSMSNTGPTTFHNLAETLDLPSMPTGVSASLPPPVSPNFYPPASSFGRHYDSQTFHENRLPPSAFLQYPHRQQFPMAGHFSGGMGVFPGMLPPLDRDDASTPSTSGGVRKKKPQQCRLCANHDIYERVKGHKYHCKFRDCDCAGCVVTRNKQVAVRDHAKMTRAQENMKQEQQLYSNSPQPYGVVDPRKHLATAEMVRDLELQDPNYNPQDYDEDDED</sequence>
<comment type="subcellular location">
    <subcellularLocation>
        <location evidence="5">Nucleus</location>
    </subcellularLocation>
</comment>
<organism evidence="8 9">
    <name type="scientific">Hyalella azteca</name>
    <name type="common">Amphipod</name>
    <dbReference type="NCBI Taxonomy" id="294128"/>
    <lineage>
        <taxon>Eukaryota</taxon>
        <taxon>Metazoa</taxon>
        <taxon>Ecdysozoa</taxon>
        <taxon>Arthropoda</taxon>
        <taxon>Crustacea</taxon>
        <taxon>Multicrustacea</taxon>
        <taxon>Malacostraca</taxon>
        <taxon>Eumalacostraca</taxon>
        <taxon>Peracarida</taxon>
        <taxon>Amphipoda</taxon>
        <taxon>Senticaudata</taxon>
        <taxon>Talitrida</taxon>
        <taxon>Talitroidea</taxon>
        <taxon>Hyalellidae</taxon>
        <taxon>Hyalella</taxon>
    </lineage>
</organism>
<protein>
    <submittedName>
        <fullName evidence="9">Uncharacterized protein LOC108666670</fullName>
    </submittedName>
</protein>
<dbReference type="Proteomes" id="UP000694843">
    <property type="component" value="Unplaced"/>
</dbReference>
<evidence type="ECO:0000256" key="5">
    <source>
        <dbReference type="PROSITE-ProRule" id="PRU00070"/>
    </source>
</evidence>
<dbReference type="KEGG" id="hazt:108666670"/>
<proteinExistence type="predicted"/>
<gene>
    <name evidence="9" type="primary">LOC108666670</name>
</gene>